<comment type="subcellular location">
    <subcellularLocation>
        <location evidence="1">Nucleus</location>
    </subcellularLocation>
</comment>
<accession>A0A7M7KNS3</accession>
<feature type="region of interest" description="Disordered" evidence="4">
    <location>
        <begin position="442"/>
        <end position="467"/>
    </location>
</feature>
<evidence type="ECO:0000313" key="9">
    <source>
        <dbReference type="Proteomes" id="UP000594260"/>
    </source>
</evidence>
<dbReference type="GO" id="GO:0003676">
    <property type="term" value="F:nucleic acid binding"/>
    <property type="evidence" value="ECO:0007669"/>
    <property type="project" value="InterPro"/>
</dbReference>
<dbReference type="Pfam" id="PF03178">
    <property type="entry name" value="CPSF_A"/>
    <property type="match status" value="1"/>
</dbReference>
<keyword evidence="3" id="KW-0539">Nucleus</keyword>
<dbReference type="Gene3D" id="1.10.150.910">
    <property type="match status" value="1"/>
</dbReference>
<feature type="compositionally biased region" description="Polar residues" evidence="4">
    <location>
        <begin position="451"/>
        <end position="467"/>
    </location>
</feature>
<name>A0A7M7KNS3_VARDE</name>
<dbReference type="InterPro" id="IPR058543">
    <property type="entry name" value="Beta-prop_RSE1/DDB1/CPSF1_2nd"/>
</dbReference>
<dbReference type="GO" id="GO:0005634">
    <property type="term" value="C:nucleus"/>
    <property type="evidence" value="ECO:0007669"/>
    <property type="project" value="UniProtKB-SubCell"/>
</dbReference>
<dbReference type="GeneID" id="111253465"/>
<proteinExistence type="inferred from homology"/>
<evidence type="ECO:0008006" key="10">
    <source>
        <dbReference type="Google" id="ProtNLM"/>
    </source>
</evidence>
<dbReference type="Pfam" id="PF10433">
    <property type="entry name" value="Beta-prop_RSE1_1st"/>
    <property type="match status" value="1"/>
</dbReference>
<evidence type="ECO:0000259" key="6">
    <source>
        <dbReference type="Pfam" id="PF10433"/>
    </source>
</evidence>
<dbReference type="InterPro" id="IPR015943">
    <property type="entry name" value="WD40/YVTN_repeat-like_dom_sf"/>
</dbReference>
<dbReference type="Pfam" id="PF23726">
    <property type="entry name" value="Beta-prop_RSE1_2nd"/>
    <property type="match status" value="1"/>
</dbReference>
<evidence type="ECO:0000259" key="5">
    <source>
        <dbReference type="Pfam" id="PF03178"/>
    </source>
</evidence>
<dbReference type="InterPro" id="IPR050358">
    <property type="entry name" value="RSE1/DDB1/CFT1"/>
</dbReference>
<dbReference type="FunFam" id="2.130.10.10:FF:000070">
    <property type="entry name" value="DNA damage-binding protein 1"/>
    <property type="match status" value="1"/>
</dbReference>
<dbReference type="KEGG" id="vde:111253465"/>
<sequence length="1214" mass="133833">MSYNYIVTAHKPTAVTASVTGNFTSPTERNLIVAKNTRLEISTITIDGLKPIKEVNINGRISVMKKLRYPGEQKDLLFFLTDKYNVAIVEIQSEESGDVFEVITRAHGCVMDQYARASEAGNLVVIDQPRARLIALRLYDGLLKVIPLNREARELRSYNIRMEESQIVDMCLLPTPGSGSVAGPSGVGVAGGARSNSLHGDQPILAVIHEEQQSRHMKTHCISLREKELVKGPWSQRNLDCEAEMLIPVDDAECGVIIVGGETIVYHWGSDYVAVAPTLMLNTQMLCYCKIDTNRYILGGYCGRIFILVLHREGNRVTKLTLELLGDVSMAESLSYLDNGVVFVGSRLGDSQLVRIRPEAPFVEVLESYTNLGPIIDMVVVDLEKQGQGQLVTCSGSGVCGSLRIIRNGIGIHELASVELSGIKGIWPLRLNTSQLNTASTPATGAIETGGVTSASRTAESVGDSSPVTQKEDTLVLSFVGQTRVFSCSSADELEQIALPEAFDSDSQTFCTRNVIADQVVQITDRHVNLISVASKSKVFQWRAPQDQLITQCACNDVQVVVALQNELVYLEIEEGNVKEVSRRILEHEIACLDVNPLDKEGSRTGFVAVGLWTDVSIRILYLPDLEEVFRQDLPKDVIPRSVLKITFEGQMDCLLCTLADGSLFYFAIEANGQLGRQKRVTLGTQPTTLRKFRSQRTWSVFACSDRPTVIYSSNSKLVFSKVNLREVKHMCSFSSEAFPDSLALASEDEFVIGTIDAIQKLHIRTVHLGESPKRIAYQEDTGTFGVLVCRSAMLSANAGPTGFRCASLDAPNKSQVSAYSWQKDFSNYGHPAGGADRGDGSAGGSGGTSSNATLHRPSSCDETYSLLILDQNTFEVLHSMQFCPNEFSVSICSARLGGDPHPYYVVGTSFVNAEESDPKIGRLIVFRWHDNRLEMIAEKEASGAPYCIREFQQRLLVSINSTVRIYSWNADKDLQNECTHFHNIISLHLKCQGDYVLVGDLMRSLTLLSFNPGITSLEELGRDYQTNWTTAVEILDEDTFLGAETNMNLYVCKRDASANDDVRPHMNEVAQFHLGEMVNVITRGSLVMAQPGDMPLPLNKSFLYGSVHGTVGVLVPIKQELYQLLNDVQNNLSKIIKSVGKIDHSSWRTFVADRKVEPAVGFIDGDLIEQLLDLPREALRQVAQGISIDEDGVKRPATPEDLVKLVEDLTRIH</sequence>
<evidence type="ECO:0000256" key="1">
    <source>
        <dbReference type="ARBA" id="ARBA00004123"/>
    </source>
</evidence>
<dbReference type="EnsemblMetazoa" id="XM_022812860">
    <property type="protein sequence ID" value="XP_022668595"/>
    <property type="gene ID" value="LOC111253465"/>
</dbReference>
<dbReference type="InterPro" id="IPR004871">
    <property type="entry name" value="RSE1/DDB1/CPSF1_C"/>
</dbReference>
<protein>
    <recommendedName>
        <fullName evidence="10">DNA damage-binding protein 1</fullName>
    </recommendedName>
</protein>
<dbReference type="InParanoid" id="A0A7M7KNS3"/>
<evidence type="ECO:0000256" key="4">
    <source>
        <dbReference type="SAM" id="MobiDB-lite"/>
    </source>
</evidence>
<reference evidence="8" key="1">
    <citation type="submission" date="2021-01" db="UniProtKB">
        <authorList>
            <consortium name="EnsemblMetazoa"/>
        </authorList>
    </citation>
    <scope>IDENTIFICATION</scope>
</reference>
<dbReference type="OMA" id="HQDFLMR"/>
<dbReference type="InterPro" id="IPR018846">
    <property type="entry name" value="Beta-prop_RSE1/DDB1/CPSF1_1st"/>
</dbReference>
<comment type="similarity">
    <text evidence="2">Belongs to the DDB1 family.</text>
</comment>
<feature type="domain" description="RSE1/DDB1/CPSF1 second beta-propeller" evidence="7">
    <location>
        <begin position="412"/>
        <end position="756"/>
    </location>
</feature>
<evidence type="ECO:0000313" key="8">
    <source>
        <dbReference type="EnsemblMetazoa" id="XP_022668595"/>
    </source>
</evidence>
<feature type="domain" description="RSE1/DDB1/CPSF1 C-terminal" evidence="5">
    <location>
        <begin position="865"/>
        <end position="1174"/>
    </location>
</feature>
<evidence type="ECO:0000256" key="2">
    <source>
        <dbReference type="ARBA" id="ARBA00007453"/>
    </source>
</evidence>
<feature type="domain" description="RSE1/DDB1/CPSF1 first beta-propeller" evidence="6">
    <location>
        <begin position="14"/>
        <end position="367"/>
    </location>
</feature>
<dbReference type="PANTHER" id="PTHR10644">
    <property type="entry name" value="DNA REPAIR/RNA PROCESSING CPSF FAMILY"/>
    <property type="match status" value="1"/>
</dbReference>
<organism evidence="8 9">
    <name type="scientific">Varroa destructor</name>
    <name type="common">Honeybee mite</name>
    <dbReference type="NCBI Taxonomy" id="109461"/>
    <lineage>
        <taxon>Eukaryota</taxon>
        <taxon>Metazoa</taxon>
        <taxon>Ecdysozoa</taxon>
        <taxon>Arthropoda</taxon>
        <taxon>Chelicerata</taxon>
        <taxon>Arachnida</taxon>
        <taxon>Acari</taxon>
        <taxon>Parasitiformes</taxon>
        <taxon>Mesostigmata</taxon>
        <taxon>Gamasina</taxon>
        <taxon>Dermanyssoidea</taxon>
        <taxon>Varroidae</taxon>
        <taxon>Varroa</taxon>
    </lineage>
</organism>
<dbReference type="Gene3D" id="2.130.10.10">
    <property type="entry name" value="YVTN repeat-like/Quinoprotein amine dehydrogenase"/>
    <property type="match status" value="3"/>
</dbReference>
<evidence type="ECO:0000259" key="7">
    <source>
        <dbReference type="Pfam" id="PF23726"/>
    </source>
</evidence>
<dbReference type="CTD" id="41611"/>
<dbReference type="RefSeq" id="XP_022668595.1">
    <property type="nucleotide sequence ID" value="XM_022812860.1"/>
</dbReference>
<dbReference type="OrthoDB" id="433457at2759"/>
<evidence type="ECO:0000256" key="3">
    <source>
        <dbReference type="ARBA" id="ARBA00023242"/>
    </source>
</evidence>
<feature type="region of interest" description="Disordered" evidence="4">
    <location>
        <begin position="831"/>
        <end position="858"/>
    </location>
</feature>
<keyword evidence="9" id="KW-1185">Reference proteome</keyword>
<dbReference type="FunCoup" id="A0A7M7KNS3">
    <property type="interactions" value="2520"/>
</dbReference>
<dbReference type="AlphaFoldDB" id="A0A7M7KNS3"/>
<dbReference type="Proteomes" id="UP000594260">
    <property type="component" value="Unplaced"/>
</dbReference>